<dbReference type="GO" id="GO:0016853">
    <property type="term" value="F:isomerase activity"/>
    <property type="evidence" value="ECO:0007669"/>
    <property type="project" value="UniProtKB-KW"/>
</dbReference>
<accession>A0A368W2J9</accession>
<keyword evidence="2" id="KW-0413">Isomerase</keyword>
<evidence type="ECO:0000313" key="4">
    <source>
        <dbReference type="EMBL" id="RCW49380.1"/>
    </source>
</evidence>
<dbReference type="GO" id="GO:0005737">
    <property type="term" value="C:cytoplasm"/>
    <property type="evidence" value="ECO:0007669"/>
    <property type="project" value="TreeGrafter"/>
</dbReference>
<reference evidence="4 5" key="1">
    <citation type="submission" date="2018-07" db="EMBL/GenBank/DDBJ databases">
        <title>Genomic Encyclopedia of Type Strains, Phase III (KMG-III): the genomes of soil and plant-associated and newly described type strains.</title>
        <authorList>
            <person name="Whitman W."/>
        </authorList>
    </citation>
    <scope>NUCLEOTIDE SEQUENCE [LARGE SCALE GENOMIC DNA]</scope>
    <source>
        <strain evidence="4 5">CECT 7506</strain>
    </source>
</reference>
<dbReference type="EMBL" id="QPJD01000004">
    <property type="protein sequence ID" value="RCW49380.1"/>
    <property type="molecule type" value="Genomic_DNA"/>
</dbReference>
<evidence type="ECO:0000256" key="1">
    <source>
        <dbReference type="ARBA" id="ARBA00008270"/>
    </source>
</evidence>
<dbReference type="OrthoDB" id="9788221at2"/>
<evidence type="ECO:0000256" key="2">
    <source>
        <dbReference type="ARBA" id="ARBA00023235"/>
    </source>
</evidence>
<dbReference type="SUPFAM" id="SSF54506">
    <property type="entry name" value="Diaminopimelate epimerase-like"/>
    <property type="match status" value="1"/>
</dbReference>
<comment type="similarity">
    <text evidence="1">Belongs to the PhzF family.</text>
</comment>
<evidence type="ECO:0000313" key="5">
    <source>
        <dbReference type="Proteomes" id="UP000252415"/>
    </source>
</evidence>
<dbReference type="AlphaFoldDB" id="A0A368W2J9"/>
<dbReference type="Pfam" id="PF02567">
    <property type="entry name" value="PhzC-PhzF"/>
    <property type="match status" value="1"/>
</dbReference>
<dbReference type="PANTHER" id="PTHR13774:SF17">
    <property type="entry name" value="PHENAZINE BIOSYNTHESIS-LIKE DOMAIN-CONTAINING PROTEIN"/>
    <property type="match status" value="1"/>
</dbReference>
<proteinExistence type="inferred from homology"/>
<feature type="active site" evidence="3">
    <location>
        <position position="46"/>
    </location>
</feature>
<keyword evidence="5" id="KW-1185">Reference proteome</keyword>
<dbReference type="Gene3D" id="3.10.310.10">
    <property type="entry name" value="Diaminopimelate Epimerase, Chain A, domain 1"/>
    <property type="match status" value="2"/>
</dbReference>
<sequence>MSYALYIVDAFTNVRFKGNPAAVCLLDAPQEESWMQHVASEMNLSETAFIVPNRDGYDLRWFTPEAEVDLCGHATLATAHVLWETERLGRDKTARFMTKSGLLTAKLTDDWIVMDFPDECPEATVAPEELVQGLGLIPRFVGRNRMDYFVEVDSEETLRTLRPDFGLLARLPARGVIVTSRASAGGAYDFVSRAFYPGTGIDEDPVTGSAHCALAPYWAKRLRKDELVGYQASERGGIVKVKPDGARVYLSGQAVTVLKGQLEG</sequence>
<name>A0A368W2J9_9BACL</name>
<protein>
    <submittedName>
        <fullName evidence="4">PhzF family phenazine biosynthesis protein</fullName>
    </submittedName>
</protein>
<dbReference type="Proteomes" id="UP000252415">
    <property type="component" value="Unassembled WGS sequence"/>
</dbReference>
<dbReference type="PIRSF" id="PIRSF016184">
    <property type="entry name" value="PhzC_PhzF"/>
    <property type="match status" value="1"/>
</dbReference>
<gene>
    <name evidence="4" type="ORF">DFP97_10438</name>
</gene>
<dbReference type="NCBIfam" id="TIGR00654">
    <property type="entry name" value="PhzF_family"/>
    <property type="match status" value="1"/>
</dbReference>
<organism evidence="4 5">
    <name type="scientific">Paenibacillus prosopidis</name>
    <dbReference type="NCBI Taxonomy" id="630520"/>
    <lineage>
        <taxon>Bacteria</taxon>
        <taxon>Bacillati</taxon>
        <taxon>Bacillota</taxon>
        <taxon>Bacilli</taxon>
        <taxon>Bacillales</taxon>
        <taxon>Paenibacillaceae</taxon>
        <taxon>Paenibacillus</taxon>
    </lineage>
</organism>
<evidence type="ECO:0000256" key="3">
    <source>
        <dbReference type="PIRSR" id="PIRSR016184-1"/>
    </source>
</evidence>
<comment type="caution">
    <text evidence="4">The sequence shown here is derived from an EMBL/GenBank/DDBJ whole genome shotgun (WGS) entry which is preliminary data.</text>
</comment>
<dbReference type="RefSeq" id="WP_114379566.1">
    <property type="nucleotide sequence ID" value="NZ_QPJD01000004.1"/>
</dbReference>
<dbReference type="PANTHER" id="PTHR13774">
    <property type="entry name" value="PHENAZINE BIOSYNTHESIS PROTEIN"/>
    <property type="match status" value="1"/>
</dbReference>
<dbReference type="InterPro" id="IPR003719">
    <property type="entry name" value="Phenazine_PhzF-like"/>
</dbReference>